<reference evidence="1" key="1">
    <citation type="submission" date="2019-02" db="EMBL/GenBank/DDBJ databases">
        <authorList>
            <person name="Gruber-Vodicka R. H."/>
            <person name="Seah K. B. B."/>
        </authorList>
    </citation>
    <scope>NUCLEOTIDE SEQUENCE</scope>
    <source>
        <strain evidence="1">BECK_BY1</strain>
    </source>
</reference>
<name>A0A451A4I2_9GAMM</name>
<gene>
    <name evidence="1" type="ORF">BECKTUN1418D_GA0071000_11398</name>
</gene>
<dbReference type="AlphaFoldDB" id="A0A451A4I2"/>
<proteinExistence type="predicted"/>
<evidence type="ECO:0000313" key="1">
    <source>
        <dbReference type="EMBL" id="VFK60945.1"/>
    </source>
</evidence>
<sequence length="95" mass="10493">MARAQALLNKLTDGPLEPIVLLLTHCHWGTAYVAEDNPPAISRLRGLFVQYPDARRPGRRGVAVHPPWAKYCERWETLGHTELEAVAGALGRLVG</sequence>
<protein>
    <submittedName>
        <fullName evidence="1">Uncharacterized protein</fullName>
    </submittedName>
</protein>
<organism evidence="1">
    <name type="scientific">Candidatus Kentrum sp. TUN</name>
    <dbReference type="NCBI Taxonomy" id="2126343"/>
    <lineage>
        <taxon>Bacteria</taxon>
        <taxon>Pseudomonadati</taxon>
        <taxon>Pseudomonadota</taxon>
        <taxon>Gammaproteobacteria</taxon>
        <taxon>Candidatus Kentrum</taxon>
    </lineage>
</organism>
<accession>A0A451A4I2</accession>
<dbReference type="EMBL" id="CAADFX010000139">
    <property type="protein sequence ID" value="VFK60945.1"/>
    <property type="molecule type" value="Genomic_DNA"/>
</dbReference>